<dbReference type="Gene3D" id="1.25.40.10">
    <property type="entry name" value="Tetratricopeptide repeat domain"/>
    <property type="match status" value="1"/>
</dbReference>
<organism evidence="4">
    <name type="scientific">Bicosoecida sp. CB-2014</name>
    <dbReference type="NCBI Taxonomy" id="1486930"/>
    <lineage>
        <taxon>Eukaryota</taxon>
        <taxon>Sar</taxon>
        <taxon>Stramenopiles</taxon>
        <taxon>Bigyra</taxon>
        <taxon>Opalozoa</taxon>
        <taxon>Bicosoecida</taxon>
    </lineage>
</organism>
<proteinExistence type="inferred from homology"/>
<name>A0A7S1G8S4_9STRA</name>
<accession>A0A7S1G8S4</accession>
<dbReference type="InterPro" id="IPR002777">
    <property type="entry name" value="PFD_beta-like"/>
</dbReference>
<feature type="coiled-coil region" evidence="3">
    <location>
        <begin position="236"/>
        <end position="263"/>
    </location>
</feature>
<dbReference type="Pfam" id="PF01920">
    <property type="entry name" value="Prefoldin_2"/>
    <property type="match status" value="1"/>
</dbReference>
<comment type="similarity">
    <text evidence="1">Belongs to the prefoldin subunit beta family.</text>
</comment>
<keyword evidence="2" id="KW-0802">TPR repeat</keyword>
<dbReference type="SUPFAM" id="SSF48452">
    <property type="entry name" value="TPR-like"/>
    <property type="match status" value="1"/>
</dbReference>
<evidence type="ECO:0000256" key="1">
    <source>
        <dbReference type="ARBA" id="ARBA00008045"/>
    </source>
</evidence>
<dbReference type="InterPro" id="IPR051966">
    <property type="entry name" value="RPAP3"/>
</dbReference>
<dbReference type="InterPro" id="IPR009053">
    <property type="entry name" value="Prefoldin"/>
</dbReference>
<dbReference type="InterPro" id="IPR011990">
    <property type="entry name" value="TPR-like_helical_dom_sf"/>
</dbReference>
<dbReference type="SMART" id="SM00028">
    <property type="entry name" value="TPR"/>
    <property type="match status" value="3"/>
</dbReference>
<dbReference type="GO" id="GO:0006457">
    <property type="term" value="P:protein folding"/>
    <property type="evidence" value="ECO:0007669"/>
    <property type="project" value="InterPro"/>
</dbReference>
<dbReference type="GO" id="GO:0051082">
    <property type="term" value="F:unfolded protein binding"/>
    <property type="evidence" value="ECO:0007669"/>
    <property type="project" value="InterPro"/>
</dbReference>
<evidence type="ECO:0000313" key="4">
    <source>
        <dbReference type="EMBL" id="CAD8915847.1"/>
    </source>
</evidence>
<evidence type="ECO:0000256" key="3">
    <source>
        <dbReference type="SAM" id="Coils"/>
    </source>
</evidence>
<dbReference type="AlphaFoldDB" id="A0A7S1G8S4"/>
<dbReference type="InterPro" id="IPR019734">
    <property type="entry name" value="TPR_rpt"/>
</dbReference>
<reference evidence="4" key="1">
    <citation type="submission" date="2021-01" db="EMBL/GenBank/DDBJ databases">
        <authorList>
            <person name="Corre E."/>
            <person name="Pelletier E."/>
            <person name="Niang G."/>
            <person name="Scheremetjew M."/>
            <person name="Finn R."/>
            <person name="Kale V."/>
            <person name="Holt S."/>
            <person name="Cochrane G."/>
            <person name="Meng A."/>
            <person name="Brown T."/>
            <person name="Cohen L."/>
        </authorList>
    </citation>
    <scope>NUCLEOTIDE SEQUENCE</scope>
    <source>
        <strain evidence="4">Ms1</strain>
    </source>
</reference>
<dbReference type="GO" id="GO:0101031">
    <property type="term" value="C:protein folding chaperone complex"/>
    <property type="evidence" value="ECO:0007669"/>
    <property type="project" value="TreeGrafter"/>
</dbReference>
<evidence type="ECO:0000256" key="2">
    <source>
        <dbReference type="ARBA" id="ARBA00022803"/>
    </source>
</evidence>
<dbReference type="GO" id="GO:0016272">
    <property type="term" value="C:prefoldin complex"/>
    <property type="evidence" value="ECO:0007669"/>
    <property type="project" value="InterPro"/>
</dbReference>
<feature type="coiled-coil region" evidence="3">
    <location>
        <begin position="158"/>
        <end position="185"/>
    </location>
</feature>
<protein>
    <submittedName>
        <fullName evidence="4">Uncharacterized protein</fullName>
    </submittedName>
</protein>
<dbReference type="Pfam" id="PF13181">
    <property type="entry name" value="TPR_8"/>
    <property type="match status" value="1"/>
</dbReference>
<dbReference type="PANTHER" id="PTHR46423:SF1">
    <property type="entry name" value="RNA POLYMERASE II-ASSOCIATED PROTEIN 3"/>
    <property type="match status" value="1"/>
</dbReference>
<gene>
    <name evidence="4" type="ORF">BSP0115_LOCUS9104</name>
</gene>
<dbReference type="Gene3D" id="1.10.287.370">
    <property type="match status" value="1"/>
</dbReference>
<keyword evidence="3" id="KW-0175">Coiled coil</keyword>
<dbReference type="SUPFAM" id="SSF46579">
    <property type="entry name" value="Prefoldin"/>
    <property type="match status" value="1"/>
</dbReference>
<dbReference type="EMBL" id="HBFS01013389">
    <property type="protein sequence ID" value="CAD8915847.1"/>
    <property type="molecule type" value="Transcribed_RNA"/>
</dbReference>
<sequence length="274" mass="30058">MSAPPAPAAEPAEGAAPASWEAFKTAGNDFYKASKFESAVDSYTQAVECADIGEADKATIICNRAQCRLMLKDYEKAVEDANLVLAVQADNVKALFRRASALEALGKKEDALADFREVRRLQPAVTAAAAGIRRIESELKGGAGFVEAAKGGPRRKITKEEMMQLQELEERVRSVAQQLQVAKDRKQGAASGKRRLELTAEEMSRIPEGTKTYEAVGKMFVMTPLDEVKAHLADKVSAQEKRLKNFEASIEYLEKASKEADSNWMEMVNTIRKA</sequence>
<dbReference type="PANTHER" id="PTHR46423">
    <property type="entry name" value="RNA POLYMERASE II-ASSOCIATED PROTEIN 3"/>
    <property type="match status" value="1"/>
</dbReference>